<organism evidence="2 3">
    <name type="scientific">Skermanella stibiiresistens SB22</name>
    <dbReference type="NCBI Taxonomy" id="1385369"/>
    <lineage>
        <taxon>Bacteria</taxon>
        <taxon>Pseudomonadati</taxon>
        <taxon>Pseudomonadota</taxon>
        <taxon>Alphaproteobacteria</taxon>
        <taxon>Rhodospirillales</taxon>
        <taxon>Azospirillaceae</taxon>
        <taxon>Skermanella</taxon>
    </lineage>
</organism>
<evidence type="ECO:0000313" key="3">
    <source>
        <dbReference type="Proteomes" id="UP000019486"/>
    </source>
</evidence>
<comment type="caution">
    <text evidence="2">The sequence shown here is derived from an EMBL/GenBank/DDBJ whole genome shotgun (WGS) entry which is preliminary data.</text>
</comment>
<name>W9H823_9PROT</name>
<dbReference type="Proteomes" id="UP000019486">
    <property type="component" value="Unassembled WGS sequence"/>
</dbReference>
<evidence type="ECO:0000313" key="2">
    <source>
        <dbReference type="EMBL" id="EWY40842.1"/>
    </source>
</evidence>
<sequence>MRAEWLFHPDVGVDEFALLACLATYQDKRGFCWPSQTTLATRLKRSRPWIIKVLNRLVELGLIERTRRVRDDGGLRSCLYRIVPEAEKALEQAGPEGDRGCPTGDTNQDHPIQETLSLPRGSAADEPEHSIDAPRRIAKQVPIDWRPSEEDLAWAAETHPAIDAAALTEAFVTGCGAKGYRYIDVGCAWRGWFANQQRWKQERENGSHDRQARRPNERAGTGSVRSDRDAVSGQRTGNARAGHQRAGGERRQGDPGLAERNASAADACLERLMARRARHSPAGAGP</sequence>
<evidence type="ECO:0000256" key="1">
    <source>
        <dbReference type="SAM" id="MobiDB-lite"/>
    </source>
</evidence>
<gene>
    <name evidence="2" type="ORF">N825_33470</name>
</gene>
<dbReference type="InterPro" id="IPR036390">
    <property type="entry name" value="WH_DNA-bd_sf"/>
</dbReference>
<dbReference type="Pfam" id="PF13730">
    <property type="entry name" value="HTH_36"/>
    <property type="match status" value="1"/>
</dbReference>
<dbReference type="EMBL" id="AVFL01000006">
    <property type="protein sequence ID" value="EWY40842.1"/>
    <property type="molecule type" value="Genomic_DNA"/>
</dbReference>
<feature type="region of interest" description="Disordered" evidence="1">
    <location>
        <begin position="200"/>
        <end position="264"/>
    </location>
</feature>
<dbReference type="AlphaFoldDB" id="W9H823"/>
<protein>
    <recommendedName>
        <fullName evidence="4">Helix-turn-helix domain-containing protein</fullName>
    </recommendedName>
</protein>
<keyword evidence="3" id="KW-1185">Reference proteome</keyword>
<dbReference type="SUPFAM" id="SSF46785">
    <property type="entry name" value="Winged helix' DNA-binding domain"/>
    <property type="match status" value="1"/>
</dbReference>
<dbReference type="InterPro" id="IPR036388">
    <property type="entry name" value="WH-like_DNA-bd_sf"/>
</dbReference>
<accession>W9H823</accession>
<reference evidence="2 3" key="1">
    <citation type="submission" date="2013-08" db="EMBL/GenBank/DDBJ databases">
        <title>The genome sequence of Skermanella stibiiresistens.</title>
        <authorList>
            <person name="Zhu W."/>
            <person name="Wang G."/>
        </authorList>
    </citation>
    <scope>NUCLEOTIDE SEQUENCE [LARGE SCALE GENOMIC DNA]</scope>
    <source>
        <strain evidence="2 3">SB22</strain>
    </source>
</reference>
<dbReference type="Gene3D" id="1.10.10.10">
    <property type="entry name" value="Winged helix-like DNA-binding domain superfamily/Winged helix DNA-binding domain"/>
    <property type="match status" value="1"/>
</dbReference>
<feature type="compositionally biased region" description="Basic and acidic residues" evidence="1">
    <location>
        <begin position="126"/>
        <end position="135"/>
    </location>
</feature>
<dbReference type="STRING" id="1385369.N825_33470"/>
<proteinExistence type="predicted"/>
<feature type="compositionally biased region" description="Basic and acidic residues" evidence="1">
    <location>
        <begin position="200"/>
        <end position="217"/>
    </location>
</feature>
<feature type="region of interest" description="Disordered" evidence="1">
    <location>
        <begin position="91"/>
        <end position="142"/>
    </location>
</feature>
<evidence type="ECO:0008006" key="4">
    <source>
        <dbReference type="Google" id="ProtNLM"/>
    </source>
</evidence>